<keyword evidence="3" id="KW-1185">Reference proteome</keyword>
<evidence type="ECO:0000313" key="2">
    <source>
        <dbReference type="EMBL" id="KAJ7018201.1"/>
    </source>
</evidence>
<accession>A0AAD6WNS1</accession>
<proteinExistence type="predicted"/>
<comment type="caution">
    <text evidence="2">The sequence shown here is derived from an EMBL/GenBank/DDBJ whole genome shotgun (WGS) entry which is preliminary data.</text>
</comment>
<dbReference type="PROSITE" id="PS50097">
    <property type="entry name" value="BTB"/>
    <property type="match status" value="1"/>
</dbReference>
<dbReference type="Pfam" id="PF00651">
    <property type="entry name" value="BTB"/>
    <property type="match status" value="1"/>
</dbReference>
<evidence type="ECO:0000259" key="1">
    <source>
        <dbReference type="PROSITE" id="PS50097"/>
    </source>
</evidence>
<gene>
    <name evidence="2" type="ORF">C8F04DRAFT_1152257</name>
</gene>
<evidence type="ECO:0000313" key="3">
    <source>
        <dbReference type="Proteomes" id="UP001218188"/>
    </source>
</evidence>
<dbReference type="InterPro" id="IPR000210">
    <property type="entry name" value="BTB/POZ_dom"/>
</dbReference>
<protein>
    <recommendedName>
        <fullName evidence="1">BTB domain-containing protein</fullName>
    </recommendedName>
</protein>
<organism evidence="2 3">
    <name type="scientific">Mycena alexandri</name>
    <dbReference type="NCBI Taxonomy" id="1745969"/>
    <lineage>
        <taxon>Eukaryota</taxon>
        <taxon>Fungi</taxon>
        <taxon>Dikarya</taxon>
        <taxon>Basidiomycota</taxon>
        <taxon>Agaricomycotina</taxon>
        <taxon>Agaricomycetes</taxon>
        <taxon>Agaricomycetidae</taxon>
        <taxon>Agaricales</taxon>
        <taxon>Marasmiineae</taxon>
        <taxon>Mycenaceae</taxon>
        <taxon>Mycena</taxon>
    </lineage>
</organism>
<dbReference type="InterPro" id="IPR011333">
    <property type="entry name" value="SKP1/BTB/POZ_sf"/>
</dbReference>
<sequence>MEPTRISIRFCALDSDLTIASSDGVLFKVHHKNLEVHSDVFASAERATRPENGDEIVYLSETSDVLDLLFQYMYRQPQPELKDVEFSTFAGLAEAAEKYVVYSALGWCRMKMEESATTHPLQVLDYAVKHGHVDLANESAQQSMLSSVCGVAEAMDILEPSTFKKWILFQERWNKEKLEFFSIMVRYPEDIPLLQKCFAVPNPFRTFRKELEEAGYRNRTSRMITMKFIAEDTNCDPKDVDI</sequence>
<feature type="domain" description="BTB" evidence="1">
    <location>
        <begin position="15"/>
        <end position="74"/>
    </location>
</feature>
<dbReference type="Gene3D" id="3.30.710.10">
    <property type="entry name" value="Potassium Channel Kv1.1, Chain A"/>
    <property type="match status" value="1"/>
</dbReference>
<dbReference type="Proteomes" id="UP001218188">
    <property type="component" value="Unassembled WGS sequence"/>
</dbReference>
<dbReference type="AlphaFoldDB" id="A0AAD6WNS1"/>
<dbReference type="SUPFAM" id="SSF54695">
    <property type="entry name" value="POZ domain"/>
    <property type="match status" value="1"/>
</dbReference>
<reference evidence="2" key="1">
    <citation type="submission" date="2023-03" db="EMBL/GenBank/DDBJ databases">
        <title>Massive genome expansion in bonnet fungi (Mycena s.s.) driven by repeated elements and novel gene families across ecological guilds.</title>
        <authorList>
            <consortium name="Lawrence Berkeley National Laboratory"/>
            <person name="Harder C.B."/>
            <person name="Miyauchi S."/>
            <person name="Viragh M."/>
            <person name="Kuo A."/>
            <person name="Thoen E."/>
            <person name="Andreopoulos B."/>
            <person name="Lu D."/>
            <person name="Skrede I."/>
            <person name="Drula E."/>
            <person name="Henrissat B."/>
            <person name="Morin E."/>
            <person name="Kohler A."/>
            <person name="Barry K."/>
            <person name="LaButti K."/>
            <person name="Morin E."/>
            <person name="Salamov A."/>
            <person name="Lipzen A."/>
            <person name="Mereny Z."/>
            <person name="Hegedus B."/>
            <person name="Baldrian P."/>
            <person name="Stursova M."/>
            <person name="Weitz H."/>
            <person name="Taylor A."/>
            <person name="Grigoriev I.V."/>
            <person name="Nagy L.G."/>
            <person name="Martin F."/>
            <person name="Kauserud H."/>
        </authorList>
    </citation>
    <scope>NUCLEOTIDE SEQUENCE</scope>
    <source>
        <strain evidence="2">CBHHK200</strain>
    </source>
</reference>
<name>A0AAD6WNS1_9AGAR</name>
<dbReference type="EMBL" id="JARJCM010000350">
    <property type="protein sequence ID" value="KAJ7018201.1"/>
    <property type="molecule type" value="Genomic_DNA"/>
</dbReference>